<dbReference type="SUPFAM" id="SSF47807">
    <property type="entry name" value="5' to 3' exonuclease, C-terminal subdomain"/>
    <property type="match status" value="1"/>
</dbReference>
<evidence type="ECO:0000256" key="3">
    <source>
        <dbReference type="ARBA" id="ARBA00022839"/>
    </source>
</evidence>
<evidence type="ECO:0000313" key="9">
    <source>
        <dbReference type="Proteomes" id="UP000242367"/>
    </source>
</evidence>
<feature type="domain" description="5'-3' exonuclease" evidence="7">
    <location>
        <begin position="5"/>
        <end position="278"/>
    </location>
</feature>
<evidence type="ECO:0000259" key="7">
    <source>
        <dbReference type="SMART" id="SM00475"/>
    </source>
</evidence>
<dbReference type="CDD" id="cd09898">
    <property type="entry name" value="H3TH_53EXO"/>
    <property type="match status" value="1"/>
</dbReference>
<dbReference type="CDD" id="cd09859">
    <property type="entry name" value="PIN_53EXO"/>
    <property type="match status" value="1"/>
</dbReference>
<dbReference type="GO" id="GO:0008409">
    <property type="term" value="F:5'-3' exonuclease activity"/>
    <property type="evidence" value="ECO:0007669"/>
    <property type="project" value="InterPro"/>
</dbReference>
<accession>A0A2P4UAX6</accession>
<evidence type="ECO:0000256" key="5">
    <source>
        <dbReference type="ARBA" id="ARBA00049957"/>
    </source>
</evidence>
<name>A0A2P4UAX6_9ACTN</name>
<evidence type="ECO:0000256" key="4">
    <source>
        <dbReference type="ARBA" id="ARBA00023125"/>
    </source>
</evidence>
<dbReference type="InterPro" id="IPR020045">
    <property type="entry name" value="DNA_polI_H3TH"/>
</dbReference>
<dbReference type="GO" id="GO:0003677">
    <property type="term" value="F:DNA binding"/>
    <property type="evidence" value="ECO:0007669"/>
    <property type="project" value="UniProtKB-KW"/>
</dbReference>
<keyword evidence="3" id="KW-0269">Exonuclease</keyword>
<evidence type="ECO:0000313" key="8">
    <source>
        <dbReference type="EMBL" id="POM22198.1"/>
    </source>
</evidence>
<dbReference type="Gene3D" id="3.40.50.1010">
    <property type="entry name" value="5'-nuclease"/>
    <property type="match status" value="1"/>
</dbReference>
<keyword evidence="4" id="KW-0238">DNA-binding</keyword>
<dbReference type="InterPro" id="IPR002421">
    <property type="entry name" value="5-3_exonuclease"/>
</dbReference>
<dbReference type="Gene3D" id="1.10.150.20">
    <property type="entry name" value="5' to 3' exonuclease, C-terminal subdomain"/>
    <property type="match status" value="1"/>
</dbReference>
<dbReference type="InterPro" id="IPR036279">
    <property type="entry name" value="5-3_exonuclease_C_sf"/>
</dbReference>
<evidence type="ECO:0000256" key="2">
    <source>
        <dbReference type="ARBA" id="ARBA00022801"/>
    </source>
</evidence>
<organism evidence="8 9">
    <name type="scientific">Actinomadura rubteroloni</name>
    <dbReference type="NCBI Taxonomy" id="1926885"/>
    <lineage>
        <taxon>Bacteria</taxon>
        <taxon>Bacillati</taxon>
        <taxon>Actinomycetota</taxon>
        <taxon>Actinomycetes</taxon>
        <taxon>Streptosporangiales</taxon>
        <taxon>Thermomonosporaceae</taxon>
        <taxon>Actinomadura</taxon>
    </lineage>
</organism>
<dbReference type="Pfam" id="PF01367">
    <property type="entry name" value="5_3_exonuc"/>
    <property type="match status" value="1"/>
</dbReference>
<dbReference type="SMART" id="SM00475">
    <property type="entry name" value="53EXOc"/>
    <property type="match status" value="1"/>
</dbReference>
<dbReference type="EMBL" id="MTBP01000006">
    <property type="protein sequence ID" value="POM22198.1"/>
    <property type="molecule type" value="Genomic_DNA"/>
</dbReference>
<protein>
    <recommendedName>
        <fullName evidence="6">5'-3' exonuclease</fullName>
    </recommendedName>
</protein>
<keyword evidence="8" id="KW-0808">Transferase</keyword>
<dbReference type="GO" id="GO:0016779">
    <property type="term" value="F:nucleotidyltransferase activity"/>
    <property type="evidence" value="ECO:0007669"/>
    <property type="project" value="UniProtKB-KW"/>
</dbReference>
<keyword evidence="9" id="KW-1185">Reference proteome</keyword>
<dbReference type="GO" id="GO:0017108">
    <property type="term" value="F:5'-flap endonuclease activity"/>
    <property type="evidence" value="ECO:0007669"/>
    <property type="project" value="InterPro"/>
</dbReference>
<dbReference type="SUPFAM" id="SSF88723">
    <property type="entry name" value="PIN domain-like"/>
    <property type="match status" value="1"/>
</dbReference>
<dbReference type="InterPro" id="IPR008918">
    <property type="entry name" value="HhH2"/>
</dbReference>
<keyword evidence="1" id="KW-0540">Nuclease</keyword>
<keyword evidence="8" id="KW-0548">Nucleotidyltransferase</keyword>
<dbReference type="InterPro" id="IPR038969">
    <property type="entry name" value="FEN"/>
</dbReference>
<dbReference type="PANTHER" id="PTHR42646:SF2">
    <property type="entry name" value="5'-3' EXONUCLEASE FAMILY PROTEIN"/>
    <property type="match status" value="1"/>
</dbReference>
<proteinExistence type="predicted"/>
<keyword evidence="2" id="KW-0378">Hydrolase</keyword>
<dbReference type="AlphaFoldDB" id="A0A2P4UAX6"/>
<dbReference type="SMART" id="SM00279">
    <property type="entry name" value="HhH2"/>
    <property type="match status" value="1"/>
</dbReference>
<dbReference type="PANTHER" id="PTHR42646">
    <property type="entry name" value="FLAP ENDONUCLEASE XNI"/>
    <property type="match status" value="1"/>
</dbReference>
<comment type="function">
    <text evidence="5">5'-3' exonuclease acting preferentially on double-stranded DNA.</text>
</comment>
<evidence type="ECO:0000256" key="1">
    <source>
        <dbReference type="ARBA" id="ARBA00022722"/>
    </source>
</evidence>
<sequence length="314" mass="32828">MVPMSGLMLLDTPSLYFRAFFGVPESVTAPDGTPVNAVRGLLDMIARLVQDRAPDRLVCCMDADWRPEFRVAAIPSYKAHRVADDGGDQTPDALGAQLPVIDAVLDAVGLARAGVPGYEADDVIGTLAVRGGADGPVDIVTGDRDLFQLADDNGPVAVLYTARGVRNLQVMGEKEIAAKYAIPGRAYGDYATLRGDPSDGLPGVPGIGDKTAAALVTRFGSVAGIRAALADGTAEGFPAGARRRLEAAGDYLTAAETVVRVVTDIDDPVLAVLDDRLPSGPRDPAALVELADRWGLHSPVNRLLHALARDGADV</sequence>
<comment type="caution">
    <text evidence="8">The sequence shown here is derived from an EMBL/GenBank/DDBJ whole genome shotgun (WGS) entry which is preliminary data.</text>
</comment>
<dbReference type="InterPro" id="IPR029060">
    <property type="entry name" value="PIN-like_dom_sf"/>
</dbReference>
<evidence type="ECO:0000256" key="6">
    <source>
        <dbReference type="ARBA" id="ARBA00050026"/>
    </source>
</evidence>
<dbReference type="InterPro" id="IPR020046">
    <property type="entry name" value="5-3_exonucl_a-hlix_arch_N"/>
</dbReference>
<dbReference type="Proteomes" id="UP000242367">
    <property type="component" value="Unassembled WGS sequence"/>
</dbReference>
<dbReference type="Pfam" id="PF02739">
    <property type="entry name" value="5_3_exonuc_N"/>
    <property type="match status" value="1"/>
</dbReference>
<gene>
    <name evidence="8" type="primary">polA_3</name>
    <name evidence="8" type="ORF">BTM25_56100</name>
</gene>
<dbReference type="GO" id="GO:0033567">
    <property type="term" value="P:DNA replication, Okazaki fragment processing"/>
    <property type="evidence" value="ECO:0007669"/>
    <property type="project" value="InterPro"/>
</dbReference>
<reference evidence="8 9" key="1">
    <citation type="journal article" date="2017" name="Chemistry">
        <title>Isolation, Biosynthesis and Chemical Modifications of Rubterolones A-F: Rare Tropolone Alkaloids from Actinomadura sp. 5-2.</title>
        <authorList>
            <person name="Guo H."/>
            <person name="Benndorf R."/>
            <person name="Leichnitz D."/>
            <person name="Klassen J.L."/>
            <person name="Vollmers J."/>
            <person name="Gorls H."/>
            <person name="Steinacker M."/>
            <person name="Weigel C."/>
            <person name="Dahse H.M."/>
            <person name="Kaster A.K."/>
            <person name="de Beer Z.W."/>
            <person name="Poulsen M."/>
            <person name="Beemelmanns C."/>
        </authorList>
    </citation>
    <scope>NUCLEOTIDE SEQUENCE [LARGE SCALE GENOMIC DNA]</scope>
    <source>
        <strain evidence="8 9">5-2</strain>
    </source>
</reference>